<feature type="chain" id="PRO_5045569668" evidence="2">
    <location>
        <begin position="27"/>
        <end position="282"/>
    </location>
</feature>
<evidence type="ECO:0000313" key="5">
    <source>
        <dbReference type="Proteomes" id="UP001526430"/>
    </source>
</evidence>
<dbReference type="CDD" id="cd01004">
    <property type="entry name" value="PBP2_MidA_like"/>
    <property type="match status" value="1"/>
</dbReference>
<dbReference type="RefSeq" id="WP_301592560.1">
    <property type="nucleotide sequence ID" value="NZ_JAPFQI010000034.1"/>
</dbReference>
<dbReference type="Proteomes" id="UP001526430">
    <property type="component" value="Unassembled WGS sequence"/>
</dbReference>
<evidence type="ECO:0000256" key="2">
    <source>
        <dbReference type="SAM" id="SignalP"/>
    </source>
</evidence>
<evidence type="ECO:0000313" key="4">
    <source>
        <dbReference type="EMBL" id="MCW8088356.1"/>
    </source>
</evidence>
<dbReference type="SMART" id="SM00062">
    <property type="entry name" value="PBPb"/>
    <property type="match status" value="1"/>
</dbReference>
<proteinExistence type="predicted"/>
<accession>A0ABT3P1T1</accession>
<protein>
    <submittedName>
        <fullName evidence="4">ABC transporter substrate-binding protein</fullName>
    </submittedName>
</protein>
<gene>
    <name evidence="4" type="ORF">OF850_22500</name>
</gene>
<dbReference type="Gene3D" id="3.40.190.10">
    <property type="entry name" value="Periplasmic binding protein-like II"/>
    <property type="match status" value="2"/>
</dbReference>
<feature type="domain" description="Solute-binding protein family 3/N-terminal" evidence="3">
    <location>
        <begin position="41"/>
        <end position="270"/>
    </location>
</feature>
<dbReference type="PANTHER" id="PTHR35936">
    <property type="entry name" value="MEMBRANE-BOUND LYTIC MUREIN TRANSGLYCOSYLASE F"/>
    <property type="match status" value="1"/>
</dbReference>
<sequence>MFRQIRRRAAALVGAALLLAPLAALAQDSIPLPDRIRRAGKIVVATYPNYPPLTYRDPQTNARLGFDVELTEAIGRQLGVSVEWQEMPFVQFFPSLQTGRIDLAIDGISDLPARRGPLDFVNYLRTGAQFLTLDRNAAIREPTDLCGKRVGASRSTNWPRNIEAWSQENCVARGRPAITVVGTEGSVDARTQLRTERIDASVQGNETMGWLMRQEPGVYRTLGEPFTENLTGIPVASSEPQLRDAVKAALERLLANGTYRELLRKHGLEANALSAITVNAGR</sequence>
<evidence type="ECO:0000259" key="3">
    <source>
        <dbReference type="SMART" id="SM00062"/>
    </source>
</evidence>
<keyword evidence="5" id="KW-1185">Reference proteome</keyword>
<dbReference type="Pfam" id="PF00497">
    <property type="entry name" value="SBP_bac_3"/>
    <property type="match status" value="1"/>
</dbReference>
<keyword evidence="1 2" id="KW-0732">Signal</keyword>
<feature type="signal peptide" evidence="2">
    <location>
        <begin position="1"/>
        <end position="26"/>
    </location>
</feature>
<dbReference type="PANTHER" id="PTHR35936:SF17">
    <property type="entry name" value="ARGININE-BINDING EXTRACELLULAR PROTEIN ARTP"/>
    <property type="match status" value="1"/>
</dbReference>
<organism evidence="4 5">
    <name type="scientific">Sabulicella glaciei</name>
    <dbReference type="NCBI Taxonomy" id="2984948"/>
    <lineage>
        <taxon>Bacteria</taxon>
        <taxon>Pseudomonadati</taxon>
        <taxon>Pseudomonadota</taxon>
        <taxon>Alphaproteobacteria</taxon>
        <taxon>Acetobacterales</taxon>
        <taxon>Acetobacteraceae</taxon>
        <taxon>Sabulicella</taxon>
    </lineage>
</organism>
<dbReference type="EMBL" id="JAPFQI010000034">
    <property type="protein sequence ID" value="MCW8088356.1"/>
    <property type="molecule type" value="Genomic_DNA"/>
</dbReference>
<dbReference type="SUPFAM" id="SSF53850">
    <property type="entry name" value="Periplasmic binding protein-like II"/>
    <property type="match status" value="1"/>
</dbReference>
<comment type="caution">
    <text evidence="4">The sequence shown here is derived from an EMBL/GenBank/DDBJ whole genome shotgun (WGS) entry which is preliminary data.</text>
</comment>
<evidence type="ECO:0000256" key="1">
    <source>
        <dbReference type="ARBA" id="ARBA00022729"/>
    </source>
</evidence>
<reference evidence="4 5" key="1">
    <citation type="submission" date="2022-10" db="EMBL/GenBank/DDBJ databases">
        <title>Roseococcus glaciei nov., sp. nov., isolated from glacier.</title>
        <authorList>
            <person name="Liu Q."/>
            <person name="Xin Y.-H."/>
        </authorList>
    </citation>
    <scope>NUCLEOTIDE SEQUENCE [LARGE SCALE GENOMIC DNA]</scope>
    <source>
        <strain evidence="4 5">MDT2-1-1</strain>
    </source>
</reference>
<dbReference type="InterPro" id="IPR001638">
    <property type="entry name" value="Solute-binding_3/MltF_N"/>
</dbReference>
<name>A0ABT3P1T1_9PROT</name>